<dbReference type="InterPro" id="IPR011701">
    <property type="entry name" value="MFS"/>
</dbReference>
<comment type="caution">
    <text evidence="7">The sequence shown here is derived from an EMBL/GenBank/DDBJ whole genome shotgun (WGS) entry which is preliminary data.</text>
</comment>
<dbReference type="EMBL" id="CAJNOC010004763">
    <property type="protein sequence ID" value="CAF1032868.1"/>
    <property type="molecule type" value="Genomic_DNA"/>
</dbReference>
<feature type="transmembrane region" description="Helical" evidence="5">
    <location>
        <begin position="467"/>
        <end position="486"/>
    </location>
</feature>
<protein>
    <recommendedName>
        <fullName evidence="6">Major facilitator superfamily (MFS) profile domain-containing protein</fullName>
    </recommendedName>
</protein>
<evidence type="ECO:0000313" key="8">
    <source>
        <dbReference type="Proteomes" id="UP000663879"/>
    </source>
</evidence>
<dbReference type="InterPro" id="IPR005829">
    <property type="entry name" value="Sugar_transporter_CS"/>
</dbReference>
<feature type="transmembrane region" description="Helical" evidence="5">
    <location>
        <begin position="402"/>
        <end position="425"/>
    </location>
</feature>
<evidence type="ECO:0000313" key="7">
    <source>
        <dbReference type="EMBL" id="CAF1032868.1"/>
    </source>
</evidence>
<evidence type="ECO:0000256" key="4">
    <source>
        <dbReference type="ARBA" id="ARBA00023136"/>
    </source>
</evidence>
<dbReference type="InterPro" id="IPR020846">
    <property type="entry name" value="MFS_dom"/>
</dbReference>
<dbReference type="PROSITE" id="PS00216">
    <property type="entry name" value="SUGAR_TRANSPORT_1"/>
    <property type="match status" value="1"/>
</dbReference>
<dbReference type="Gene3D" id="1.20.1250.20">
    <property type="entry name" value="MFS general substrate transporter like domains"/>
    <property type="match status" value="1"/>
</dbReference>
<dbReference type="Pfam" id="PF07690">
    <property type="entry name" value="MFS_1"/>
    <property type="match status" value="1"/>
</dbReference>
<dbReference type="Proteomes" id="UP000663879">
    <property type="component" value="Unassembled WGS sequence"/>
</dbReference>
<gene>
    <name evidence="7" type="ORF">OXX778_LOCUS17957</name>
</gene>
<feature type="domain" description="Major facilitator superfamily (MFS) profile" evidence="6">
    <location>
        <begin position="21"/>
        <end position="491"/>
    </location>
</feature>
<evidence type="ECO:0000256" key="3">
    <source>
        <dbReference type="ARBA" id="ARBA00022989"/>
    </source>
</evidence>
<keyword evidence="2 5" id="KW-0812">Transmembrane</keyword>
<organism evidence="7 8">
    <name type="scientific">Brachionus calyciflorus</name>
    <dbReference type="NCBI Taxonomy" id="104777"/>
    <lineage>
        <taxon>Eukaryota</taxon>
        <taxon>Metazoa</taxon>
        <taxon>Spiralia</taxon>
        <taxon>Gnathifera</taxon>
        <taxon>Rotifera</taxon>
        <taxon>Eurotatoria</taxon>
        <taxon>Monogononta</taxon>
        <taxon>Pseudotrocha</taxon>
        <taxon>Ploima</taxon>
        <taxon>Brachionidae</taxon>
        <taxon>Brachionus</taxon>
    </lineage>
</organism>
<feature type="transmembrane region" description="Helical" evidence="5">
    <location>
        <begin position="130"/>
        <end position="148"/>
    </location>
</feature>
<dbReference type="OrthoDB" id="2261376at2759"/>
<dbReference type="GO" id="GO:0022857">
    <property type="term" value="F:transmembrane transporter activity"/>
    <property type="evidence" value="ECO:0007669"/>
    <property type="project" value="InterPro"/>
</dbReference>
<feature type="transmembrane region" description="Helical" evidence="5">
    <location>
        <begin position="320"/>
        <end position="344"/>
    </location>
</feature>
<keyword evidence="4 5" id="KW-0472">Membrane</keyword>
<feature type="transmembrane region" description="Helical" evidence="5">
    <location>
        <begin position="201"/>
        <end position="219"/>
    </location>
</feature>
<reference evidence="7" key="1">
    <citation type="submission" date="2021-02" db="EMBL/GenBank/DDBJ databases">
        <authorList>
            <person name="Nowell W R."/>
        </authorList>
    </citation>
    <scope>NUCLEOTIDE SEQUENCE</scope>
    <source>
        <strain evidence="7">Ploen Becks lab</strain>
    </source>
</reference>
<accession>A0A814J5F7</accession>
<proteinExistence type="predicted"/>
<feature type="transmembrane region" description="Helical" evidence="5">
    <location>
        <begin position="350"/>
        <end position="370"/>
    </location>
</feature>
<keyword evidence="3 5" id="KW-1133">Transmembrane helix</keyword>
<sequence length="493" mass="55140">MESILLRIGPFGKYQKLCTLVVGLISIMCAMTVYSTVFILAEPKIKCVDLITNQTLSNSSNQCDLWESKNKTNYECHFESNIYGSTIVTDWNLICNKSIYASLIQTFYLIGTFLSLTMGYLADKYGRKKISLLTSIIITLLYFLNDIIDLNSLSISTTTRYVIYSISQVINGTMNLSIFSITFILLFEITSSKYHTIVSNINLYIYVLGEFLICLISYLSRDWLVINWSIGGYSAMVVILIALFLPESPSYFIANKNYTKAYGVIENIARVNDCGKELMNYEDFVSLVSGVEKGNSVNQTVHKITPSSYVFHSKSNAYKVFALSLMYFSLALTYYGVSLGITSIGDMNPYLIYLLSSVAEVIGYMLCHLNDKFRRKYVFISFLVLASITCLLVAVLPNEYSILINVFALIGKAMASGAFNISYNYSSSMFPAIIRSTMSLTVSSLGRTGSIISPLINLLGKTVWKPLPYLIFSTFSFIGCLIIASLPEPNGFE</sequence>
<feature type="transmembrane region" description="Helical" evidence="5">
    <location>
        <begin position="20"/>
        <end position="41"/>
    </location>
</feature>
<dbReference type="AlphaFoldDB" id="A0A814J5F7"/>
<evidence type="ECO:0000256" key="5">
    <source>
        <dbReference type="SAM" id="Phobius"/>
    </source>
</evidence>
<keyword evidence="8" id="KW-1185">Reference proteome</keyword>
<evidence type="ECO:0000256" key="1">
    <source>
        <dbReference type="ARBA" id="ARBA00004141"/>
    </source>
</evidence>
<evidence type="ECO:0000256" key="2">
    <source>
        <dbReference type="ARBA" id="ARBA00022692"/>
    </source>
</evidence>
<name>A0A814J5F7_9BILA</name>
<feature type="transmembrane region" description="Helical" evidence="5">
    <location>
        <begin position="377"/>
        <end position="396"/>
    </location>
</feature>
<evidence type="ECO:0000259" key="6">
    <source>
        <dbReference type="PROSITE" id="PS50850"/>
    </source>
</evidence>
<dbReference type="InterPro" id="IPR036259">
    <property type="entry name" value="MFS_trans_sf"/>
</dbReference>
<comment type="subcellular location">
    <subcellularLocation>
        <location evidence="1">Membrane</location>
        <topology evidence="1">Multi-pass membrane protein</topology>
    </subcellularLocation>
</comment>
<dbReference type="PANTHER" id="PTHR24064">
    <property type="entry name" value="SOLUTE CARRIER FAMILY 22 MEMBER"/>
    <property type="match status" value="1"/>
</dbReference>
<dbReference type="GO" id="GO:0016020">
    <property type="term" value="C:membrane"/>
    <property type="evidence" value="ECO:0007669"/>
    <property type="project" value="UniProtKB-SubCell"/>
</dbReference>
<dbReference type="SUPFAM" id="SSF103473">
    <property type="entry name" value="MFS general substrate transporter"/>
    <property type="match status" value="1"/>
</dbReference>
<feature type="transmembrane region" description="Helical" evidence="5">
    <location>
        <begin position="99"/>
        <end position="118"/>
    </location>
</feature>
<feature type="transmembrane region" description="Helical" evidence="5">
    <location>
        <begin position="225"/>
        <end position="245"/>
    </location>
</feature>
<dbReference type="PROSITE" id="PS50850">
    <property type="entry name" value="MFS"/>
    <property type="match status" value="1"/>
</dbReference>
<feature type="transmembrane region" description="Helical" evidence="5">
    <location>
        <begin position="168"/>
        <end position="189"/>
    </location>
</feature>